<name>A0AAX6NW84_HETGA</name>
<proteinExistence type="predicted"/>
<dbReference type="GeneID" id="101696802"/>
<feature type="compositionally biased region" description="Polar residues" evidence="1">
    <location>
        <begin position="40"/>
        <end position="56"/>
    </location>
</feature>
<evidence type="ECO:0000313" key="2">
    <source>
        <dbReference type="Proteomes" id="UP000694906"/>
    </source>
</evidence>
<dbReference type="Proteomes" id="UP000694906">
    <property type="component" value="Unplaced"/>
</dbReference>
<evidence type="ECO:0000313" key="3">
    <source>
        <dbReference type="RefSeq" id="XP_004838326.1"/>
    </source>
</evidence>
<organism evidence="2 3">
    <name type="scientific">Heterocephalus glaber</name>
    <name type="common">Naked mole rat</name>
    <dbReference type="NCBI Taxonomy" id="10181"/>
    <lineage>
        <taxon>Eukaryota</taxon>
        <taxon>Metazoa</taxon>
        <taxon>Chordata</taxon>
        <taxon>Craniata</taxon>
        <taxon>Vertebrata</taxon>
        <taxon>Euteleostomi</taxon>
        <taxon>Mammalia</taxon>
        <taxon>Eutheria</taxon>
        <taxon>Euarchontoglires</taxon>
        <taxon>Glires</taxon>
        <taxon>Rodentia</taxon>
        <taxon>Hystricomorpha</taxon>
        <taxon>Bathyergidae</taxon>
        <taxon>Heterocephalus</taxon>
    </lineage>
</organism>
<sequence length="82" mass="8811">MRPFRPAASPRDTAADTSLGRSPGPGPDLYTGALMHREASSSNRQQVSQVKQSTIADFSPRPRILPQPLRVHSSNATPSTSL</sequence>
<feature type="compositionally biased region" description="Polar residues" evidence="1">
    <location>
        <begin position="72"/>
        <end position="82"/>
    </location>
</feature>
<reference evidence="3" key="1">
    <citation type="submission" date="2025-08" db="UniProtKB">
        <authorList>
            <consortium name="RefSeq"/>
        </authorList>
    </citation>
    <scope>IDENTIFICATION</scope>
</reference>
<dbReference type="RefSeq" id="XP_004838326.1">
    <property type="nucleotide sequence ID" value="XM_004838269.2"/>
</dbReference>
<feature type="region of interest" description="Disordered" evidence="1">
    <location>
        <begin position="1"/>
        <end position="82"/>
    </location>
</feature>
<protein>
    <submittedName>
        <fullName evidence="3">Zinc finger protein GLIS3-like</fullName>
    </submittedName>
</protein>
<evidence type="ECO:0000256" key="1">
    <source>
        <dbReference type="SAM" id="MobiDB-lite"/>
    </source>
</evidence>
<keyword evidence="2" id="KW-1185">Reference proteome</keyword>
<accession>A0AAX6NW84</accession>
<dbReference type="AlphaFoldDB" id="A0AAX6NW84"/>
<gene>
    <name evidence="3" type="primary">LOC101696802</name>
</gene>